<feature type="transmembrane region" description="Helical" evidence="6">
    <location>
        <begin position="100"/>
        <end position="122"/>
    </location>
</feature>
<comment type="caution">
    <text evidence="8">The sequence shown here is derived from an EMBL/GenBank/DDBJ whole genome shotgun (WGS) entry which is preliminary data.</text>
</comment>
<comment type="subcellular location">
    <subcellularLocation>
        <location evidence="1">Cell membrane</location>
        <topology evidence="1">Multi-pass membrane protein</topology>
    </subcellularLocation>
</comment>
<dbReference type="PANTHER" id="PTHR34697">
    <property type="entry name" value="PHOSPHATIDYLGLYCEROL LYSYLTRANSFERASE"/>
    <property type="match status" value="1"/>
</dbReference>
<evidence type="ECO:0000256" key="4">
    <source>
        <dbReference type="ARBA" id="ARBA00022989"/>
    </source>
</evidence>
<evidence type="ECO:0000256" key="3">
    <source>
        <dbReference type="ARBA" id="ARBA00022692"/>
    </source>
</evidence>
<dbReference type="GO" id="GO:0005886">
    <property type="term" value="C:plasma membrane"/>
    <property type="evidence" value="ECO:0007669"/>
    <property type="project" value="UniProtKB-SubCell"/>
</dbReference>
<evidence type="ECO:0000313" key="8">
    <source>
        <dbReference type="EMBL" id="TQJ07770.1"/>
    </source>
</evidence>
<dbReference type="Proteomes" id="UP000317893">
    <property type="component" value="Unassembled WGS sequence"/>
</dbReference>
<keyword evidence="8" id="KW-0030">Aminoacyl-tRNA synthetase</keyword>
<reference evidence="8 9" key="1">
    <citation type="submission" date="2019-06" db="EMBL/GenBank/DDBJ databases">
        <title>Sequencing the genomes of 1000 actinobacteria strains.</title>
        <authorList>
            <person name="Klenk H.-P."/>
        </authorList>
    </citation>
    <scope>NUCLEOTIDE SEQUENCE [LARGE SCALE GENOMIC DNA]</scope>
    <source>
        <strain evidence="8 9">DSM 18607</strain>
    </source>
</reference>
<feature type="transmembrane region" description="Helical" evidence="6">
    <location>
        <begin position="47"/>
        <end position="65"/>
    </location>
</feature>
<accession>A0A542DXE9</accession>
<keyword evidence="9" id="KW-1185">Reference proteome</keyword>
<feature type="transmembrane region" description="Helical" evidence="6">
    <location>
        <begin position="128"/>
        <end position="147"/>
    </location>
</feature>
<protein>
    <submittedName>
        <fullName evidence="8">Lysyl-tRNA synthetase class 2</fullName>
    </submittedName>
</protein>
<feature type="transmembrane region" description="Helical" evidence="6">
    <location>
        <begin position="71"/>
        <end position="88"/>
    </location>
</feature>
<dbReference type="GO" id="GO:0004812">
    <property type="term" value="F:aminoacyl-tRNA ligase activity"/>
    <property type="evidence" value="ECO:0007669"/>
    <property type="project" value="UniProtKB-KW"/>
</dbReference>
<evidence type="ECO:0000256" key="5">
    <source>
        <dbReference type="ARBA" id="ARBA00023136"/>
    </source>
</evidence>
<name>A0A542DXE9_9MICO</name>
<gene>
    <name evidence="8" type="ORF">FB458_0838</name>
</gene>
<feature type="transmembrane region" description="Helical" evidence="6">
    <location>
        <begin position="12"/>
        <end position="35"/>
    </location>
</feature>
<evidence type="ECO:0000256" key="1">
    <source>
        <dbReference type="ARBA" id="ARBA00004651"/>
    </source>
</evidence>
<dbReference type="PANTHER" id="PTHR34697:SF2">
    <property type="entry name" value="PHOSPHATIDYLGLYCEROL LYSYLTRANSFERASE"/>
    <property type="match status" value="1"/>
</dbReference>
<dbReference type="AlphaFoldDB" id="A0A542DXE9"/>
<dbReference type="InterPro" id="IPR024320">
    <property type="entry name" value="LPG_synthase_C"/>
</dbReference>
<dbReference type="GO" id="GO:0055091">
    <property type="term" value="P:phospholipid homeostasis"/>
    <property type="evidence" value="ECO:0007669"/>
    <property type="project" value="TreeGrafter"/>
</dbReference>
<dbReference type="GO" id="GO:0016755">
    <property type="term" value="F:aminoacyltransferase activity"/>
    <property type="evidence" value="ECO:0007669"/>
    <property type="project" value="TreeGrafter"/>
</dbReference>
<keyword evidence="5 6" id="KW-0472">Membrane</keyword>
<dbReference type="Pfam" id="PF09924">
    <property type="entry name" value="LPG_synthase_C"/>
    <property type="match status" value="1"/>
</dbReference>
<keyword evidence="2" id="KW-1003">Cell membrane</keyword>
<proteinExistence type="predicted"/>
<sequence length="530" mass="57108">MRLWRPRLHEVGALLPGVVTISVSASILTGLALLVLGHGLRRRKRRAWRAVVVLLAVSAAAGAVHLSPVHAVVSVALLVVLVVRRGDFRAQGDPQSRWRAVRVFLGLLLADLVVGTAVVYAAERFEVGGAPSLAAALSEVAAGLVGLDGPVGFATHRAADLVGTVLAGLGLLTLAATAYVVLRSPEPRAVLSDDDAQRLRPLLRRGEDSLGYFALRTDKAVLWSPSGRAAVGYRVVGGVMLASGDPVGPSDAWPEAILAFQEQAAAHAWTVAVLGCSEQAGEAWAEHAGLDALELGDEAVLTTEDFTLEGRPMRNVRQMVSRVRRHGYETRVDRVGELEDGLRATVLADAAAWRGSETERGFSMALGRVADPRDPDAVLVTAWHEGTVRAMVQLVPWGADGLSLDLMRRDVDAAPGVNELLVAAVMEAAPRLGVTRVSLNFAAFRAVFERGERLGAGPLLRLRRSVLIVASRWFQIESLYRFNAKFQPEWQSRFLLYPGPGDLPRVSLAALEAEAFLVWPTWRRLREGQA</sequence>
<evidence type="ECO:0000259" key="7">
    <source>
        <dbReference type="Pfam" id="PF09924"/>
    </source>
</evidence>
<evidence type="ECO:0000256" key="6">
    <source>
        <dbReference type="SAM" id="Phobius"/>
    </source>
</evidence>
<keyword evidence="4 6" id="KW-1133">Transmembrane helix</keyword>
<dbReference type="InterPro" id="IPR051211">
    <property type="entry name" value="PG_lysyltransferase"/>
</dbReference>
<organism evidence="8 9">
    <name type="scientific">Lapillicoccus jejuensis</name>
    <dbReference type="NCBI Taxonomy" id="402171"/>
    <lineage>
        <taxon>Bacteria</taxon>
        <taxon>Bacillati</taxon>
        <taxon>Actinomycetota</taxon>
        <taxon>Actinomycetes</taxon>
        <taxon>Micrococcales</taxon>
        <taxon>Intrasporangiaceae</taxon>
        <taxon>Lapillicoccus</taxon>
    </lineage>
</organism>
<keyword evidence="8" id="KW-0436">Ligase</keyword>
<evidence type="ECO:0000313" key="9">
    <source>
        <dbReference type="Proteomes" id="UP000317893"/>
    </source>
</evidence>
<dbReference type="EMBL" id="VFMN01000001">
    <property type="protein sequence ID" value="TQJ07770.1"/>
    <property type="molecule type" value="Genomic_DNA"/>
</dbReference>
<keyword evidence="3 6" id="KW-0812">Transmembrane</keyword>
<feature type="transmembrane region" description="Helical" evidence="6">
    <location>
        <begin position="159"/>
        <end position="182"/>
    </location>
</feature>
<feature type="domain" description="Phosphatidylglycerol lysyltransferase C-terminal" evidence="7">
    <location>
        <begin position="201"/>
        <end position="497"/>
    </location>
</feature>
<evidence type="ECO:0000256" key="2">
    <source>
        <dbReference type="ARBA" id="ARBA00022475"/>
    </source>
</evidence>